<reference evidence="5 6" key="1">
    <citation type="submission" date="2016-01" db="EMBL/GenBank/DDBJ databases">
        <title>Genome sequence of the yeast Holleya sinecauda.</title>
        <authorList>
            <person name="Dietrich F.S."/>
        </authorList>
    </citation>
    <scope>NUCLEOTIDE SEQUENCE [LARGE SCALE GENOMIC DNA]</scope>
    <source>
        <strain evidence="5 6">ATCC 58844</strain>
    </source>
</reference>
<dbReference type="Gene3D" id="1.10.287.3980">
    <property type="match status" value="1"/>
</dbReference>
<dbReference type="GO" id="GO:0006412">
    <property type="term" value="P:translation"/>
    <property type="evidence" value="ECO:0007669"/>
    <property type="project" value="InterPro"/>
</dbReference>
<evidence type="ECO:0000313" key="6">
    <source>
        <dbReference type="Proteomes" id="UP000243052"/>
    </source>
</evidence>
<evidence type="ECO:0000256" key="2">
    <source>
        <dbReference type="ARBA" id="ARBA00022980"/>
    </source>
</evidence>
<evidence type="ECO:0000313" key="5">
    <source>
        <dbReference type="EMBL" id="AMD18923.1"/>
    </source>
</evidence>
<evidence type="ECO:0000256" key="1">
    <source>
        <dbReference type="ARBA" id="ARBA00010111"/>
    </source>
</evidence>
<dbReference type="FunFam" id="1.10.287.3980:FF:000001">
    <property type="entry name" value="Mitochondrial ribosomal protein L34"/>
    <property type="match status" value="1"/>
</dbReference>
<proteinExistence type="inferred from homology"/>
<sequence length="111" mass="12618">MLSLIGRNSLQWSSKRTITSIVSSFSPISSLPQPGSSNLTFRPSAFASIGVPVVSTLLGFTQRRWKSRGNTFQPSTLKRKRRVGFLARARSRTGQNILKRRRDKGRWYLTY</sequence>
<accession>A0A109UWT2</accession>
<dbReference type="AlphaFoldDB" id="A0A109UWT2"/>
<organism evidence="5 6">
    <name type="scientific">Eremothecium sinecaudum</name>
    <dbReference type="NCBI Taxonomy" id="45286"/>
    <lineage>
        <taxon>Eukaryota</taxon>
        <taxon>Fungi</taxon>
        <taxon>Dikarya</taxon>
        <taxon>Ascomycota</taxon>
        <taxon>Saccharomycotina</taxon>
        <taxon>Saccharomycetes</taxon>
        <taxon>Saccharomycetales</taxon>
        <taxon>Saccharomycetaceae</taxon>
        <taxon>Eremothecium</taxon>
    </lineage>
</organism>
<dbReference type="Proteomes" id="UP000243052">
    <property type="component" value="Chromosome ii"/>
</dbReference>
<dbReference type="PANTHER" id="PTHR14503">
    <property type="entry name" value="MITOCHONDRIAL RIBOSOMAL PROTEIN 34 FAMILY MEMBER"/>
    <property type="match status" value="1"/>
</dbReference>
<dbReference type="RefSeq" id="XP_017985919.1">
    <property type="nucleotide sequence ID" value="XM_018130430.1"/>
</dbReference>
<protein>
    <recommendedName>
        <fullName evidence="4">Large ribosomal subunit protein bL34m</fullName>
    </recommendedName>
</protein>
<evidence type="ECO:0000256" key="3">
    <source>
        <dbReference type="ARBA" id="ARBA00023274"/>
    </source>
</evidence>
<dbReference type="GO" id="GO:0003735">
    <property type="term" value="F:structural constituent of ribosome"/>
    <property type="evidence" value="ECO:0007669"/>
    <property type="project" value="InterPro"/>
</dbReference>
<dbReference type="PANTHER" id="PTHR14503:SF4">
    <property type="entry name" value="LARGE RIBOSOMAL SUBUNIT PROTEIN BL34M"/>
    <property type="match status" value="1"/>
</dbReference>
<dbReference type="NCBIfam" id="TIGR01030">
    <property type="entry name" value="rpmH_bact"/>
    <property type="match status" value="1"/>
</dbReference>
<dbReference type="HAMAP" id="MF_00391">
    <property type="entry name" value="Ribosomal_bL34"/>
    <property type="match status" value="1"/>
</dbReference>
<dbReference type="InterPro" id="IPR000271">
    <property type="entry name" value="Ribosomal_bL34"/>
</dbReference>
<evidence type="ECO:0000256" key="4">
    <source>
        <dbReference type="ARBA" id="ARBA00035274"/>
    </source>
</evidence>
<dbReference type="GeneID" id="28722113"/>
<dbReference type="OrthoDB" id="431691at2759"/>
<gene>
    <name evidence="5" type="ORF">AW171_hschr2451</name>
</gene>
<dbReference type="Pfam" id="PF00468">
    <property type="entry name" value="Ribosomal_L34"/>
    <property type="match status" value="1"/>
</dbReference>
<dbReference type="GO" id="GO:0005762">
    <property type="term" value="C:mitochondrial large ribosomal subunit"/>
    <property type="evidence" value="ECO:0007669"/>
    <property type="project" value="TreeGrafter"/>
</dbReference>
<keyword evidence="3" id="KW-0687">Ribonucleoprotein</keyword>
<dbReference type="STRING" id="45286.A0A109UWT2"/>
<comment type="similarity">
    <text evidence="1">Belongs to the bacterial ribosomal protein bL34 family.</text>
</comment>
<keyword evidence="6" id="KW-1185">Reference proteome</keyword>
<keyword evidence="2" id="KW-0689">Ribosomal protein</keyword>
<dbReference type="EMBL" id="CP014242">
    <property type="protein sequence ID" value="AMD18923.1"/>
    <property type="molecule type" value="Genomic_DNA"/>
</dbReference>
<name>A0A109UWT2_9SACH</name>